<evidence type="ECO:0000313" key="3">
    <source>
        <dbReference type="Proteomes" id="UP000261875"/>
    </source>
</evidence>
<evidence type="ECO:0000313" key="2">
    <source>
        <dbReference type="EMBL" id="AWK13588.1"/>
    </source>
</evidence>
<keyword evidence="3" id="KW-1185">Reference proteome</keyword>
<organism evidence="2 3">
    <name type="scientific">Candidatus Fukatsuia symbiotica</name>
    <dbReference type="NCBI Taxonomy" id="1878942"/>
    <lineage>
        <taxon>Bacteria</taxon>
        <taxon>Pseudomonadati</taxon>
        <taxon>Pseudomonadota</taxon>
        <taxon>Gammaproteobacteria</taxon>
        <taxon>Enterobacterales</taxon>
        <taxon>Yersiniaceae</taxon>
        <taxon>Candidatus Fukatsuia</taxon>
    </lineage>
</organism>
<dbReference type="OrthoDB" id="79831at2"/>
<gene>
    <name evidence="2" type="ORF">CCS41_02220</name>
</gene>
<feature type="domain" description="Antirepressor protein C-terminal" evidence="1">
    <location>
        <begin position="146"/>
        <end position="230"/>
    </location>
</feature>
<dbReference type="GO" id="GO:0003677">
    <property type="term" value="F:DNA binding"/>
    <property type="evidence" value="ECO:0007669"/>
    <property type="project" value="InterPro"/>
</dbReference>
<dbReference type="Proteomes" id="UP000261875">
    <property type="component" value="Chromosome"/>
</dbReference>
<dbReference type="EMBL" id="CP021659">
    <property type="protein sequence ID" value="AWK13588.1"/>
    <property type="molecule type" value="Genomic_DNA"/>
</dbReference>
<evidence type="ECO:0000259" key="1">
    <source>
        <dbReference type="Pfam" id="PF03374"/>
    </source>
</evidence>
<reference evidence="2 3" key="1">
    <citation type="submission" date="2017-05" db="EMBL/GenBank/DDBJ databases">
        <title>Genome sequence of Candidatus Fukatsuia symbiotica and Candidatus Hamiltonella defensa from Acyrthosiphon pisum strain 5D.</title>
        <authorList>
            <person name="Patel V.A."/>
            <person name="Chevignon G."/>
            <person name="Russell J.A."/>
            <person name="Oliver K.M."/>
        </authorList>
    </citation>
    <scope>NUCLEOTIDE SEQUENCE [LARGE SCALE GENOMIC DNA]</scope>
    <source>
        <strain evidence="2 3">5D</strain>
    </source>
</reference>
<name>A0A2U8I3A8_9GAMM</name>
<dbReference type="KEGG" id="fsm:CCS41_02220"/>
<proteinExistence type="predicted"/>
<dbReference type="InterPro" id="IPR005039">
    <property type="entry name" value="Ant_C"/>
</dbReference>
<dbReference type="InterPro" id="IPR014054">
    <property type="entry name" value="Phage_regulatory_Rha"/>
</dbReference>
<accession>A0A2U8I3A8</accession>
<dbReference type="Pfam" id="PF03374">
    <property type="entry name" value="ANT"/>
    <property type="match status" value="1"/>
</dbReference>
<dbReference type="Pfam" id="PF09669">
    <property type="entry name" value="Phage_pRha"/>
    <property type="match status" value="1"/>
</dbReference>
<protein>
    <submittedName>
        <fullName evidence="2">Phage antirepressor protein</fullName>
    </submittedName>
</protein>
<dbReference type="AlphaFoldDB" id="A0A2U8I3A8"/>
<sequence length="254" mass="30036">MSNVITLYQQVKMSSREIARLTDKQHKHVLDDCRKMFESINIQSAEFSADYKDTSGRTYQEYLLDQDLTMTLVMGYSIPFRHRVATRWRELEEKTTQPVCVLPNFEDPPVAAMAWAEQFREKTRLALVNKEQEAELQELKNLFKEGITTTQFCKMLNGINTQQINHCLAERNWLYNESKSHTRWRATSYARDRYLTEHQHKISIHSGDDFIKYQPVLLRKGAIRLFDLYRKNKLPMKTHWDGQFTHAKELNIAS</sequence>
<dbReference type="RefSeq" id="WP_119797136.1">
    <property type="nucleotide sequence ID" value="NZ_CP021659.1"/>
</dbReference>